<dbReference type="InterPro" id="IPR051784">
    <property type="entry name" value="Nod_factor_ABC_transporter"/>
</dbReference>
<name>A0A8J3C9J8_9PSEU</name>
<feature type="transmembrane region" description="Helical" evidence="6">
    <location>
        <begin position="95"/>
        <end position="122"/>
    </location>
</feature>
<accession>A0A8J3C9J8</accession>
<comment type="similarity">
    <text evidence="6">Belongs to the ABC-2 integral membrane protein family.</text>
</comment>
<dbReference type="PROSITE" id="PS51012">
    <property type="entry name" value="ABC_TM2"/>
    <property type="match status" value="1"/>
</dbReference>
<evidence type="ECO:0000256" key="3">
    <source>
        <dbReference type="ARBA" id="ARBA00022989"/>
    </source>
</evidence>
<comment type="caution">
    <text evidence="8">The sequence shown here is derived from an EMBL/GenBank/DDBJ whole genome shotgun (WGS) entry which is preliminary data.</text>
</comment>
<proteinExistence type="inferred from homology"/>
<dbReference type="GO" id="GO:0043190">
    <property type="term" value="C:ATP-binding cassette (ABC) transporter complex"/>
    <property type="evidence" value="ECO:0007669"/>
    <property type="project" value="InterPro"/>
</dbReference>
<feature type="domain" description="ABC transmembrane type-2" evidence="7">
    <location>
        <begin position="19"/>
        <end position="243"/>
    </location>
</feature>
<evidence type="ECO:0000256" key="6">
    <source>
        <dbReference type="RuleBase" id="RU361157"/>
    </source>
</evidence>
<dbReference type="InterPro" id="IPR000412">
    <property type="entry name" value="ABC_2_transport"/>
</dbReference>
<keyword evidence="4 6" id="KW-0472">Membrane</keyword>
<organism evidence="8 9">
    <name type="scientific">Longimycelium tulufanense</name>
    <dbReference type="NCBI Taxonomy" id="907463"/>
    <lineage>
        <taxon>Bacteria</taxon>
        <taxon>Bacillati</taxon>
        <taxon>Actinomycetota</taxon>
        <taxon>Actinomycetes</taxon>
        <taxon>Pseudonocardiales</taxon>
        <taxon>Pseudonocardiaceae</taxon>
        <taxon>Longimycelium</taxon>
    </lineage>
</organism>
<feature type="transmembrane region" description="Helical" evidence="6">
    <location>
        <begin position="167"/>
        <end position="185"/>
    </location>
</feature>
<reference evidence="8" key="2">
    <citation type="submission" date="2020-09" db="EMBL/GenBank/DDBJ databases">
        <authorList>
            <person name="Sun Q."/>
            <person name="Zhou Y."/>
        </authorList>
    </citation>
    <scope>NUCLEOTIDE SEQUENCE</scope>
    <source>
        <strain evidence="8">CGMCC 4.5737</strain>
    </source>
</reference>
<dbReference type="Pfam" id="PF01061">
    <property type="entry name" value="ABC2_membrane"/>
    <property type="match status" value="1"/>
</dbReference>
<reference evidence="8" key="1">
    <citation type="journal article" date="2014" name="Int. J. Syst. Evol. Microbiol.">
        <title>Complete genome sequence of Corynebacterium casei LMG S-19264T (=DSM 44701T), isolated from a smear-ripened cheese.</title>
        <authorList>
            <consortium name="US DOE Joint Genome Institute (JGI-PGF)"/>
            <person name="Walter F."/>
            <person name="Albersmeier A."/>
            <person name="Kalinowski J."/>
            <person name="Ruckert C."/>
        </authorList>
    </citation>
    <scope>NUCLEOTIDE SEQUENCE</scope>
    <source>
        <strain evidence="8">CGMCC 4.5737</strain>
    </source>
</reference>
<feature type="transmembrane region" description="Helical" evidence="6">
    <location>
        <begin position="52"/>
        <end position="74"/>
    </location>
</feature>
<keyword evidence="3 6" id="KW-1133">Transmembrane helix</keyword>
<keyword evidence="2 6" id="KW-0812">Transmembrane</keyword>
<dbReference type="PANTHER" id="PTHR43229:SF2">
    <property type="entry name" value="NODULATION PROTEIN J"/>
    <property type="match status" value="1"/>
</dbReference>
<sequence>MIHTGYLVFELRRTMRSTRFLVFTVAFPIVLFVFFSQLFGNDTPDNAAGIDYHSVIMINMTAWGAMSAALYSGARVAVERGSGWQRQLRLTPLSGVGYLTGKGLSGLGVALPVVILVPLVAITTQGVRLSGAQWVQATVGIWLAAIPFALLGLLLGQLGTSDSMQSITSMLMMVLAILGGLWVPIEVLPDWMHQLARVLPSYWMSQVGRSAVDHHEALSSCALVLAVWTVVLGGLVALRYRRDSARG</sequence>
<evidence type="ECO:0000256" key="1">
    <source>
        <dbReference type="ARBA" id="ARBA00004141"/>
    </source>
</evidence>
<evidence type="ECO:0000256" key="4">
    <source>
        <dbReference type="ARBA" id="ARBA00023136"/>
    </source>
</evidence>
<dbReference type="InterPro" id="IPR013525">
    <property type="entry name" value="ABC2_TM"/>
</dbReference>
<keyword evidence="6" id="KW-1003">Cell membrane</keyword>
<dbReference type="EMBL" id="BMMK01000016">
    <property type="protein sequence ID" value="GGM61064.1"/>
    <property type="molecule type" value="Genomic_DNA"/>
</dbReference>
<evidence type="ECO:0000313" key="8">
    <source>
        <dbReference type="EMBL" id="GGM61064.1"/>
    </source>
</evidence>
<keyword evidence="9" id="KW-1185">Reference proteome</keyword>
<dbReference type="InterPro" id="IPR047817">
    <property type="entry name" value="ABC2_TM_bact-type"/>
</dbReference>
<gene>
    <name evidence="8" type="ORF">GCM10012275_35140</name>
</gene>
<feature type="transmembrane region" description="Helical" evidence="6">
    <location>
        <begin position="217"/>
        <end position="238"/>
    </location>
</feature>
<evidence type="ECO:0000256" key="2">
    <source>
        <dbReference type="ARBA" id="ARBA00022692"/>
    </source>
</evidence>
<dbReference type="Proteomes" id="UP000637578">
    <property type="component" value="Unassembled WGS sequence"/>
</dbReference>
<dbReference type="RefSeq" id="WP_373290023.1">
    <property type="nucleotide sequence ID" value="NZ_BMMK01000016.1"/>
</dbReference>
<evidence type="ECO:0000259" key="7">
    <source>
        <dbReference type="PROSITE" id="PS51012"/>
    </source>
</evidence>
<dbReference type="AlphaFoldDB" id="A0A8J3C9J8"/>
<evidence type="ECO:0000256" key="5">
    <source>
        <dbReference type="ARBA" id="ARBA00023251"/>
    </source>
</evidence>
<comment type="subcellular location">
    <subcellularLocation>
        <location evidence="6">Cell membrane</location>
        <topology evidence="6">Multi-pass membrane protein</topology>
    </subcellularLocation>
    <subcellularLocation>
        <location evidence="1">Membrane</location>
        <topology evidence="1">Multi-pass membrane protein</topology>
    </subcellularLocation>
</comment>
<keyword evidence="5" id="KW-0046">Antibiotic resistance</keyword>
<feature type="transmembrane region" description="Helical" evidence="6">
    <location>
        <begin position="20"/>
        <end position="40"/>
    </location>
</feature>
<dbReference type="PANTHER" id="PTHR43229">
    <property type="entry name" value="NODULATION PROTEIN J"/>
    <property type="match status" value="1"/>
</dbReference>
<dbReference type="GO" id="GO:0140359">
    <property type="term" value="F:ABC-type transporter activity"/>
    <property type="evidence" value="ECO:0007669"/>
    <property type="project" value="InterPro"/>
</dbReference>
<protein>
    <recommendedName>
        <fullName evidence="6">Transport permease protein</fullName>
    </recommendedName>
</protein>
<dbReference type="PIRSF" id="PIRSF006648">
    <property type="entry name" value="DrrB"/>
    <property type="match status" value="1"/>
</dbReference>
<evidence type="ECO:0000313" key="9">
    <source>
        <dbReference type="Proteomes" id="UP000637578"/>
    </source>
</evidence>
<dbReference type="GO" id="GO:0046677">
    <property type="term" value="P:response to antibiotic"/>
    <property type="evidence" value="ECO:0007669"/>
    <property type="project" value="UniProtKB-KW"/>
</dbReference>
<feature type="transmembrane region" description="Helical" evidence="6">
    <location>
        <begin position="134"/>
        <end position="155"/>
    </location>
</feature>
<keyword evidence="6" id="KW-0813">Transport</keyword>